<evidence type="ECO:0000256" key="31">
    <source>
        <dbReference type="ARBA" id="ARBA00023296"/>
    </source>
</evidence>
<comment type="function">
    <text evidence="33">Transmembrane protein gp41: Acts as a class I viral fusion protein. Under the current model, the protein has at least 3 conformational states: pre-fusion native state, pre-hairpin intermediate state, and post-fusion hairpin state. During fusion of viral and target intracellular membranes, the coiled coil regions (heptad repeats) assume a trimer-of-hairpins structure, positioning the fusion peptide in close proximity to the C-terminal region of the ectodomain. The formation of this structure appears to drive apposition and subsequent fusion of viral and target cell membranes. Complete fusion occurs in host cell endosomes and is dynamin-dependent, however some lipid transfer might occur at the plasma membrane. The virus undergoes clathrin-dependent internalization long before endosomal fusion, thus minimizing the surface exposure of conserved viral epitopes during fusion and reducing the efficacy of inhibitors targeting these epitopes. Membranes fusion leads to delivery of the nucleocapsid into the cytoplasm.</text>
</comment>
<dbReference type="GO" id="GO:0075512">
    <property type="term" value="P:clathrin-dependent endocytosis of virus by host cell"/>
    <property type="evidence" value="ECO:0007669"/>
    <property type="project" value="UniProtKB-UniRule"/>
</dbReference>
<feature type="region of interest" description="MPER; binding to GalCer" evidence="33">
    <location>
        <begin position="663"/>
        <end position="684"/>
    </location>
</feature>
<comment type="miscellaneous">
    <text evidence="33">HIV-1 lineages are divided in three main groups, M (for Major), O (for Outlier), and N (for New, or Non-M, Non-O). The vast majority of strains found worldwide belong to the group M. Group O seems to be endemic to and largely confined to Cameroon and neighboring countries in West Central Africa, where these viruses represent a small minority of HIV-1 strains. The group N is represented by a limited number of isolates from Cameroonian persons. The group M is further subdivided in 9 clades or subtypes (A to D, F to H, J and K).</text>
</comment>
<dbReference type="Gene3D" id="1.10.287.210">
    <property type="match status" value="1"/>
</dbReference>
<evidence type="ECO:0000256" key="34">
    <source>
        <dbReference type="RuleBase" id="RU363095"/>
    </source>
</evidence>
<evidence type="ECO:0000256" key="5">
    <source>
        <dbReference type="ARBA" id="ARBA00004578"/>
    </source>
</evidence>
<evidence type="ECO:0000313" key="38">
    <source>
        <dbReference type="EMBL" id="QQX41257.1"/>
    </source>
</evidence>
<evidence type="ECO:0000256" key="21">
    <source>
        <dbReference type="ARBA" id="ARBA00022890"/>
    </source>
</evidence>
<dbReference type="GO" id="GO:0019062">
    <property type="term" value="P:virion attachment to host cell"/>
    <property type="evidence" value="ECO:0007669"/>
    <property type="project" value="UniProtKB-UniRule"/>
</dbReference>
<comment type="function">
    <text evidence="33">Surface protein gp120: Attaches the virus to the host lymphoid cell by binding to the primary receptor CD4. This interaction induces a structural rearrangement creating a high affinity binding site for a chemokine coreceptor like CXCR4 and/or CCR5. Acts as a ligand for CD209/DC-SIGN and CLEC4M/DC-SIGNR, which are respectively found on dendritic cells (DCs), and on endothelial cells of liver sinusoids and lymph node sinuses. These interactions allow capture of viral particles at mucosal surfaces by these cells and subsequent transmission to permissive cells. HIV subverts the migration properties of dendritic cells to gain access to CD4+ T-cells in lymph nodes. Virus transmission to permissive T-cells occurs either in trans (without DCs infection, through viral capture and transmission), or in cis (following DCs productive infection, through the usual CD4-gp120 interaction), thereby inducing a robust infection. In trans infection, bound virions remain infectious over days and it is proposed that they are not degraded, but protected in non-lysosomal acidic organelles within the DCs close to the cell membrane thus contributing to the viral infectious potential during DCs' migration from the periphery to the lymphoid tissues. On arrival at lymphoid tissues, intact virions recycle back to DCs' cell surface allowing virus transmission to CD4+ T-cells.</text>
</comment>
<dbReference type="GO" id="GO:0005198">
    <property type="term" value="F:structural molecule activity"/>
    <property type="evidence" value="ECO:0007669"/>
    <property type="project" value="UniProtKB-UniRule"/>
</dbReference>
<comment type="subcellular location">
    <molecule>Surface protein gp120</molecule>
    <subcellularLocation>
        <location evidence="33">Virion membrane</location>
        <topology evidence="33">Peripheral membrane protein</topology>
    </subcellularLocation>
    <subcellularLocation>
        <location evidence="33">Host cell membrane</location>
        <topology evidence="33">Peripheral membrane protein</topology>
    </subcellularLocation>
    <subcellularLocation>
        <location evidence="33">Host endosome membrane</location>
        <topology evidence="33">Single-pass type I membrane protein</topology>
    </subcellularLocation>
    <text evidence="33">The surface protein is not anchored to the viral envelope, but associates with the extravirion surface through its binding to TM. It is probably concentrated at the site of budding and incorporated into the virions possibly by contacts between the cytoplasmic tail of Env and the N-terminus of Gag.</text>
</comment>
<keyword evidence="23 33" id="KW-1039">Host endosome</keyword>
<evidence type="ECO:0000256" key="24">
    <source>
        <dbReference type="ARBA" id="ARBA00023054"/>
    </source>
</evidence>
<comment type="domain">
    <text evidence="33">The membrane proximal external region (MPER) present in gp41 is a tryptophan-rich region recognized by the antibodies 2F5, Z13, and 4E10. MPER seems to play a role in fusion.</text>
</comment>
<comment type="miscellaneous">
    <text evidence="33">Inhibitors targeting HIV-1 viral envelope proteins are used as antiretroviral drugs. Attachment of virions to the cell surface via non-specific interactions and CD4 binding can be blocked by inhibitors that include cyanovirin-N, cyclotriazadisulfonamide analogs, PRO 2000, TNX 355 and PRO 542. In addition, BMS 806 can block CD4-induced conformational changes. Env interactions with the coreceptor molecules can be targeted by CCR5 antagonists including SCH-D, maraviroc (UK 427857) and aplaviroc (GW 873140), and the CXCR4 antagonist AMD 070. Fusion of viral and cellular membranes can be inhibited by peptides such as enfuvirtide and tifuvirtide (T 1249). Resistance to inhibitors associated with mutations in Env are observed. Most of the time, single mutations confer only a modest reduction in drug susceptibility. Combination of several mutations is usually required to develop a high-level drug resistance.</text>
</comment>
<dbReference type="EMBL" id="MT794312">
    <property type="protein sequence ID" value="QQX41257.1"/>
    <property type="molecule type" value="Genomic_RNA"/>
</dbReference>
<evidence type="ECO:0000256" key="26">
    <source>
        <dbReference type="ARBA" id="ARBA00023139"/>
    </source>
</evidence>
<dbReference type="InterPro" id="IPR037527">
    <property type="entry name" value="Gp160"/>
</dbReference>
<dbReference type="GO" id="GO:0055036">
    <property type="term" value="C:virion membrane"/>
    <property type="evidence" value="ECO:0007669"/>
    <property type="project" value="UniProtKB-SubCell"/>
</dbReference>
<evidence type="ECO:0000256" key="20">
    <source>
        <dbReference type="ARBA" id="ARBA00022879"/>
    </source>
</evidence>
<evidence type="ECO:0000256" key="6">
    <source>
        <dbReference type="ARBA" id="ARBA00004650"/>
    </source>
</evidence>
<dbReference type="HAMAP" id="MF_04083">
    <property type="entry name" value="HIV_ENV"/>
    <property type="match status" value="1"/>
</dbReference>
<feature type="domain" description="Human immunodeficiency virus 1 envelope glycoprotein Gp120" evidence="36">
    <location>
        <begin position="146"/>
        <end position="512"/>
    </location>
</feature>
<protein>
    <recommendedName>
        <fullName evidence="33">Envelope glycoprotein gp160</fullName>
    </recommendedName>
    <alternativeName>
        <fullName evidence="33">Env polyprotein</fullName>
    </alternativeName>
    <component>
        <recommendedName>
            <fullName evidence="33">Surface protein gp120</fullName>
            <shortName evidence="33">SU</shortName>
        </recommendedName>
        <alternativeName>
            <fullName evidence="33">Glycoprotein 120</fullName>
            <shortName evidence="33">gp120</shortName>
        </alternativeName>
    </component>
    <component>
        <recommendedName>
            <fullName evidence="33">Transmembrane protein gp41</fullName>
            <shortName evidence="33">TM</shortName>
        </recommendedName>
        <alternativeName>
            <fullName evidence="33">Glycoprotein 41</fullName>
            <shortName evidence="33">gp41</shortName>
        </alternativeName>
    </component>
</protein>
<dbReference type="GO" id="GO:0016020">
    <property type="term" value="C:membrane"/>
    <property type="evidence" value="ECO:0007669"/>
    <property type="project" value="UniProtKB-UniRule"/>
</dbReference>
<keyword evidence="20 33" id="KW-0261">Viral envelope protein</keyword>
<feature type="site" description="Cleavage; by host furin" evidence="33">
    <location>
        <begin position="512"/>
        <end position="513"/>
    </location>
</feature>
<keyword evidence="24 33" id="KW-0175">Coiled coil</keyword>
<dbReference type="GO" id="GO:0052031">
    <property type="term" value="P:symbiont-mediated perturbation of host defense response"/>
    <property type="evidence" value="ECO:0007669"/>
    <property type="project" value="UniProtKB-UniRule"/>
</dbReference>
<feature type="domain" description="Retroviral envelope protein GP41-like" evidence="37">
    <location>
        <begin position="531"/>
        <end position="720"/>
    </location>
</feature>
<evidence type="ECO:0000256" key="29">
    <source>
        <dbReference type="ARBA" id="ARBA00023280"/>
    </source>
</evidence>
<comment type="similarity">
    <text evidence="33">Belongs to the HIV-1 env protein family.</text>
</comment>
<gene>
    <name evidence="33 38" type="primary">env</name>
</gene>
<keyword evidence="8 33" id="KW-1170">Fusion of virus membrane with host endosomal membrane</keyword>
<evidence type="ECO:0000256" key="25">
    <source>
        <dbReference type="ARBA" id="ARBA00023136"/>
    </source>
</evidence>
<feature type="transmembrane region" description="Helical" evidence="34">
    <location>
        <begin position="679"/>
        <end position="706"/>
    </location>
</feature>
<keyword evidence="27 33" id="KW-1015">Disulfide bond</keyword>
<evidence type="ECO:0000256" key="11">
    <source>
        <dbReference type="ARBA" id="ARBA00022581"/>
    </source>
</evidence>
<keyword evidence="18 33" id="KW-0946">Virion</keyword>
<evidence type="ECO:0000256" key="33">
    <source>
        <dbReference type="HAMAP-Rule" id="MF_04083"/>
    </source>
</evidence>
<feature type="region of interest" description="Disordered" evidence="35">
    <location>
        <begin position="720"/>
        <end position="746"/>
    </location>
</feature>
<comment type="PTM">
    <text evidence="33">Specific enzymatic cleavages in vivo yield mature proteins. Envelope glycoproteins are synthesized as a inactive precursor that is heavily N-glycosylated and processed likely by host cell furin in the Golgi to yield the mature SU and TM proteins. The cleavage site between SU and TM requires the minimal sequence [KR]-X-[KR]-R. About 2 of the 9 disulfide bonds of gp41 are reduced by P4HB/PDI, following binding to CD4 receptor.</text>
</comment>
<reference evidence="38" key="2">
    <citation type="journal article" name="Sci. Transl. Med.">
        <title>Heightened resistance to host type 1 interferons characterizes HIV-1 at transmission and after antiretroviral therapy interruption.</title>
        <authorList>
            <person name="Gondim M.V.P."/>
            <person name="Sherrill-Mix S."/>
            <person name="Bibollet-Ruche F."/>
            <person name="Russell R.M."/>
            <person name="Trimboli S."/>
            <person name="Smith A.G."/>
            <person name="Li Y."/>
            <person name="Liu W."/>
            <person name="Avitto A.N."/>
            <person name="DeVoto J.C."/>
            <person name="Connell J."/>
            <person name="Fenton-May A.E."/>
            <person name="Pellegrino P."/>
            <person name="Williams I."/>
            <person name="Papasavvas E."/>
            <person name="Lorenzi J.C.C."/>
            <person name="Salantes D.B."/>
            <person name="Mampe F."/>
            <person name="Monroy M.A."/>
            <person name="Cohen Y.Z."/>
            <person name="Heath S."/>
            <person name="Saag M.S."/>
            <person name="Montaner L.J."/>
            <person name="Collman R.G."/>
            <person name="Siliciano J.M."/>
            <person name="Siliciano R.F."/>
            <person name="Plenderleith L.J."/>
            <person name="Sharp P.M."/>
            <person name="Caskey M."/>
            <person name="Nussenzweig M.C."/>
            <person name="Shaw G.M."/>
            <person name="Borrow P."/>
            <person name="Bar K.J."/>
            <person name="Hahn B.H."/>
        </authorList>
    </citation>
    <scope>NUCLEOTIDE SEQUENCE</scope>
    <source>
        <strain evidence="38">MM33.02.SGS.06</strain>
    </source>
</reference>
<dbReference type="SUPFAM" id="SSF56502">
    <property type="entry name" value="gp120 core"/>
    <property type="match status" value="2"/>
</dbReference>
<name>A0A887F8T8_HV1</name>
<feature type="transmembrane region" description="Helical" evidence="34">
    <location>
        <begin position="20"/>
        <end position="41"/>
    </location>
</feature>
<dbReference type="GO" id="GO:0039654">
    <property type="term" value="P:fusion of virus membrane with host endosome membrane"/>
    <property type="evidence" value="ECO:0007669"/>
    <property type="project" value="UniProtKB-UniRule"/>
</dbReference>
<evidence type="ECO:0000256" key="10">
    <source>
        <dbReference type="ARBA" id="ARBA00022570"/>
    </source>
</evidence>
<feature type="short sequence motif" description="Di-leucine internalization motif" evidence="33">
    <location>
        <begin position="856"/>
        <end position="857"/>
    </location>
</feature>
<feature type="transmembrane region" description="Helical" evidence="34">
    <location>
        <begin position="513"/>
        <end position="536"/>
    </location>
</feature>
<feature type="short sequence motif" description="YXXL motif; contains endocytosis signal" evidence="33">
    <location>
        <begin position="713"/>
        <end position="716"/>
    </location>
</feature>
<keyword evidence="10 33" id="KW-1165">Clathrin-mediated endocytosis of virus by host</keyword>
<feature type="region of interest" description="V4" evidence="33">
    <location>
        <begin position="383"/>
        <end position="416"/>
    </location>
</feature>
<keyword evidence="15 33" id="KW-0053">Apoptosis</keyword>
<evidence type="ECO:0000259" key="36">
    <source>
        <dbReference type="Pfam" id="PF00516"/>
    </source>
</evidence>
<evidence type="ECO:0000256" key="8">
    <source>
        <dbReference type="ARBA" id="ARBA00022510"/>
    </source>
</evidence>
<dbReference type="InterPro" id="IPR000328">
    <property type="entry name" value="GP41-like"/>
</dbReference>
<dbReference type="GO" id="GO:0019082">
    <property type="term" value="P:viral protein processing"/>
    <property type="evidence" value="ECO:0007669"/>
    <property type="project" value="UniProtKB-UniRule"/>
</dbReference>
<dbReference type="GO" id="GO:1903908">
    <property type="term" value="P:positive regulation of plasma membrane raft polarization"/>
    <property type="evidence" value="ECO:0007669"/>
    <property type="project" value="UniProtKB-UniRule"/>
</dbReference>
<feature type="disulfide bond" evidence="33">
    <location>
        <begin position="599"/>
        <end position="605"/>
    </location>
</feature>
<evidence type="ECO:0000256" key="2">
    <source>
        <dbReference type="ARBA" id="ARBA00004433"/>
    </source>
</evidence>
<dbReference type="Gene3D" id="1.20.5.490">
    <property type="entry name" value="Single helix bin"/>
    <property type="match status" value="1"/>
</dbReference>
<feature type="disulfide bond" evidence="33">
    <location>
        <begin position="53"/>
        <end position="73"/>
    </location>
</feature>
<keyword evidence="28 33" id="KW-0325">Glycoprotein</keyword>
<comment type="PTM">
    <text evidence="33">Highly glycosylated by host. The high number of glycan on the protein is reffered to as 'glycan shield' because it contributes to hide protein sequence from adaptive immune system.</text>
</comment>
<keyword evidence="29 33" id="KW-0899">Viral immunoevasion</keyword>
<feature type="disulfide bond" evidence="33">
    <location>
        <begin position="376"/>
        <end position="443"/>
    </location>
</feature>
<dbReference type="Pfam" id="PF00516">
    <property type="entry name" value="GP120"/>
    <property type="match status" value="2"/>
</dbReference>
<evidence type="ECO:0000259" key="37">
    <source>
        <dbReference type="Pfam" id="PF00517"/>
    </source>
</evidence>
<comment type="PTM">
    <text evidence="33">Palmitoylation of the transmembrane protein and of Env polyprotein (prior to its proteolytic cleavage) is essential for their association with host cell membrane lipid rafts. Palmitoylation is therefore required for envelope trafficking to classical lipid rafts, but not for viral replication.</text>
</comment>
<feature type="region of interest" description="CD4-binding loop" evidence="33">
    <location>
        <begin position="362"/>
        <end position="372"/>
    </location>
</feature>
<evidence type="ECO:0000256" key="22">
    <source>
        <dbReference type="ARBA" id="ARBA00022989"/>
    </source>
</evidence>
<keyword evidence="13 33" id="KW-0165">Cleavage on pair of basic residues</keyword>
<feature type="chain" id="PRO_5033185922" description="Envelope glycoprotein gp160" evidence="33">
    <location>
        <begin position="32"/>
        <end position="857"/>
    </location>
</feature>
<feature type="disulfide bond" evidence="33">
    <location>
        <begin position="219"/>
        <end position="248"/>
    </location>
</feature>
<evidence type="ECO:0000256" key="23">
    <source>
        <dbReference type="ARBA" id="ARBA00023046"/>
    </source>
</evidence>
<comment type="subcellular location">
    <subcellularLocation>
        <location evidence="3">Host cell membrane</location>
        <topology evidence="3">Peripheral membrane protein</topology>
    </subcellularLocation>
    <subcellularLocation>
        <location evidence="1">Host cell membrane</location>
        <topology evidence="1">Single-pass type I membrane protein</topology>
    </subcellularLocation>
    <subcellularLocation>
        <location evidence="2">Host endosome membrane</location>
        <topology evidence="2">Peripheral membrane protein</topology>
    </subcellularLocation>
    <subcellularLocation>
        <location evidence="5">Host endosome membrane</location>
        <topology evidence="5">Single-pass type I membrane protein</topology>
    </subcellularLocation>
    <subcellularLocation>
        <location evidence="6">Virion membrane</location>
        <topology evidence="6">Peripheral membrane protein</topology>
    </subcellularLocation>
    <subcellularLocation>
        <location evidence="4">Virion membrane</location>
        <topology evidence="4">Single-pass type I membrane protein</topology>
    </subcellularLocation>
</comment>
<keyword evidence="19 33" id="KW-1043">Host membrane</keyword>
<keyword evidence="30 33" id="KW-0449">Lipoprotein</keyword>
<evidence type="ECO:0000256" key="32">
    <source>
        <dbReference type="ARBA" id="ARBA00062028"/>
    </source>
</evidence>
<keyword evidence="12 33" id="KW-1162">Viral penetration into host cytoplasm</keyword>
<evidence type="ECO:0000256" key="18">
    <source>
        <dbReference type="ARBA" id="ARBA00022844"/>
    </source>
</evidence>
<evidence type="ECO:0000256" key="15">
    <source>
        <dbReference type="ARBA" id="ARBA00022703"/>
    </source>
</evidence>
<keyword evidence="21 33" id="KW-1164">Virus endocytosis by host</keyword>
<comment type="domain">
    <text evidence="33">Some of the most genetically diverse regions of the viral genome are present in Env. They are called variable regions 1 through 5 (V1 through V5). Coreceptor usage of gp120 is determined mainly by the primary structure of the third variable region (V3) in the outer domain of gp120. The sequence of V3 determines which coreceptor, CCR5 and/or CXCR4 (corresponding to R5/macrophage, X4/T cell and R5X4/T cell and macrophage tropism), is used to trigger the fusion potential of the Env complex, and hence which cells the virus can infect. Binding to CCR5 involves a region adjacent in addition to V3.</text>
</comment>
<feature type="disulfide bond" evidence="33">
    <location>
        <begin position="383"/>
        <end position="416"/>
    </location>
</feature>
<keyword evidence="22 33" id="KW-1133">Transmembrane helix</keyword>
<comment type="domain">
    <text evidence="33">The YXXL motif is involved in determining the exact site of viral release at the surface of infected mononuclear cells and promotes endocytosis. YXXL and di-leucine endocytosis motifs interact directly or indirectly with the clathrin adapter complexes, opperate independently, and their activities are not additive.</text>
</comment>
<evidence type="ECO:0000256" key="28">
    <source>
        <dbReference type="ARBA" id="ARBA00023180"/>
    </source>
</evidence>
<keyword evidence="9 33" id="KW-1032">Host cell membrane</keyword>
<dbReference type="GO" id="GO:1903911">
    <property type="term" value="P:positive regulation of receptor clustering"/>
    <property type="evidence" value="ECO:0007669"/>
    <property type="project" value="UniProtKB-UniRule"/>
</dbReference>
<comment type="domain">
    <text evidence="33 34">The 17 amino acids long immunosuppressive region is present in many retroviral envelope proteins. Synthetic peptides derived from this relatively conserved sequence inhibit immune function in vitro and in vivo.</text>
</comment>
<dbReference type="Gene3D" id="2.170.40.20">
    <property type="entry name" value="Human immunodeficiency virus 1, Gp160, envelope glycoprotein"/>
    <property type="match status" value="2"/>
</dbReference>
<proteinExistence type="inferred from homology"/>
<evidence type="ECO:0000256" key="12">
    <source>
        <dbReference type="ARBA" id="ARBA00022595"/>
    </source>
</evidence>
<keyword evidence="11 33" id="KW-0945">Host-virus interaction</keyword>
<feature type="coiled-coil region" evidence="33">
    <location>
        <begin position="634"/>
        <end position="668"/>
    </location>
</feature>
<feature type="disulfide bond" evidence="33">
    <location>
        <begin position="130"/>
        <end position="156"/>
    </location>
</feature>
<comment type="subunit">
    <text evidence="32">The mature envelope protein (Env) consists of a homotrimer of non-covalently associated gp120-gp41 heterodimers. The resulting complex protrudes from the virus surface as a spike. There seems to be as few as 10 spikes on the average virion. Interacts with host CD4, CCR5 and CXCR4. Gp120 also interacts with the C-type lectins CD209/DC-SIGN and CLEC4M/DC-SIGNR (collectively referred to as DC-SIGN(R)). Gp120 and gp41 interact with GalCer. Gp120 interacts with host ITGA4/ITGB7 complex; on CD4+ T-cells, this interaction results in rapid activation of integrin ITGAL/LFA-1, which facilitates efficient cell-to-cell spreading of HIV-1. Gp120 interacts with cell-associated heparan sulfate; this interaction increases virus infectivity on permissive cells and may be involved in infection of CD4- cells.</text>
</comment>
<organismHost>
    <name type="scientific">Homo sapiens</name>
    <name type="common">Human</name>
    <dbReference type="NCBI Taxonomy" id="9606"/>
</organismHost>
<feature type="region of interest" description="Fusion peptide" evidence="33">
    <location>
        <begin position="513"/>
        <end position="533"/>
    </location>
</feature>
<dbReference type="InterPro" id="IPR000777">
    <property type="entry name" value="HIV1_Gp120"/>
</dbReference>
<sequence length="857" mass="97112">MTVMGIRKNYQHLWKWGTMLLGMLMICSALEQSWVTVYYGVPVWREANTTLFCASDAKAYDTEAHNVWATHACVPTDPNPQEVELKNVTENFNMWKNNMVEQMHEDIISLWDQSLKPCVKLTPLCVALNCTDKLRNDTRGNDTSTNGNWTGEIKNCSFNVTTSVRDKMQKVYALFYKLDVVPIDNNKNNTSYRLISCNTSVITQACPKVTFEPIPIHYCAPAGFALFKCREKDFNGTGPCTNVSTVQCTHGIRPVVSTQLLLNGSLSEGEVVIRSQNFSDNAKTIIVQLKEAVQINCTRPNNNTRKSITIGPGRTFYATGDVIGDIRQAHCNISATAWNNTLKQVVEKLRKQYNKTIAFQQPAGGDLEITMHSFICGGEFFYCNTSQLFNSTWNSTWNDTTGSNSTNGNNTITLPCRIKQIVNMWQEVGKAMYAPPIRGQIRCVSNITGLLLTRDGGINSNQSNTTETFRPGGGDMRDNWRSELYKYKVVKIEPLGIAPTKAKRRVVQREKRAVGLGALFLGFLSAAGSTMGAASLTLTVQARQLLSGIVQQQNNLLRAIEAQQHMLQLTVWGIKQLQARVLAVERYLRDQQLLGIWGCSGKLICTTTVPWNATWSNKTLDNIWNNMTWMDWDREIGNYTSYIYTLIEQAQNQQEKNEQELLELDKWASLWNWFDITSWLWYIKIFIMIVGGLIGLRIVFAVLSIVNRVRQGYSPLSFQTHLPVRRGPDGPEGTEEEGGERDRGRSGRLVSGFLPLIWDDLRSLSLFSYHRLRDLLLIVTRIVELLGRRGWEALKYGWNILQYWSQELKNSAISLLNTTAIAVAEGTDRFIEVLIRVYRAILHIPTRIRQGLERCLL</sequence>
<dbReference type="Pfam" id="PF00517">
    <property type="entry name" value="GP41"/>
    <property type="match status" value="1"/>
</dbReference>
<evidence type="ECO:0000256" key="19">
    <source>
        <dbReference type="ARBA" id="ARBA00022870"/>
    </source>
</evidence>
<accession>A0A887F8T8</accession>
<dbReference type="FunFam" id="1.10.287.210:FF:000001">
    <property type="entry name" value="Envelope glycoprotein gp160"/>
    <property type="match status" value="1"/>
</dbReference>
<evidence type="ECO:0000256" key="35">
    <source>
        <dbReference type="SAM" id="MobiDB-lite"/>
    </source>
</evidence>
<keyword evidence="31 33" id="KW-1160">Virus entry into host cell</keyword>
<evidence type="ECO:0000256" key="30">
    <source>
        <dbReference type="ARBA" id="ARBA00023288"/>
    </source>
</evidence>
<keyword evidence="25 33" id="KW-0472">Membrane</keyword>
<feature type="region of interest" description="Immunosuppression" evidence="33">
    <location>
        <begin position="575"/>
        <end position="593"/>
    </location>
</feature>
<dbReference type="FunFam" id="2.170.40.20:FF:000001">
    <property type="entry name" value="Envelope glycoprotein gp160"/>
    <property type="match status" value="1"/>
</dbReference>
<feature type="region of interest" description="V1" evidence="33">
    <location>
        <begin position="130"/>
        <end position="155"/>
    </location>
</feature>
<evidence type="ECO:0000256" key="13">
    <source>
        <dbReference type="ARBA" id="ARBA00022685"/>
    </source>
</evidence>
<keyword evidence="7 33" id="KW-1168">Fusion of virus membrane with host membrane</keyword>
<dbReference type="GO" id="GO:0044175">
    <property type="term" value="C:host cell endosome membrane"/>
    <property type="evidence" value="ECO:0007669"/>
    <property type="project" value="UniProtKB-SubCell"/>
</dbReference>
<evidence type="ECO:0000256" key="9">
    <source>
        <dbReference type="ARBA" id="ARBA00022511"/>
    </source>
</evidence>
<dbReference type="InterPro" id="IPR036377">
    <property type="entry name" value="Gp120_core_sf"/>
</dbReference>
<comment type="subunit">
    <text evidence="33">The mature envelope protein (Env) consists of a homotrimer of non-covalently associated gp120-gp41 heterodimers. The resulting complex protrudes from the virus surface as a spike. There seems to be as few as 10 spikes on the average virion. Surface protein gp120 interacts with host CD4, CCR5 and CXCR4. Gp120 also interacts with the C-type lectins CD209/DC-SIGN and CLEC4M/DC-SIGNR (collectively referred to as DC-SIGN(R)). Gp120 and gp41 interact with GalCer. Gp120 interacts with host ITGA4/ITGB7 complex; on CD4+ T-cells, this interaction results in rapid activation of integrin ITGAL/LFA-1, which facilitates efficient cell-to-cell spreading of HIV-1. Gp120 interacts with cell-associated heparan sulfate; this interaction increases virus infectivity on permissive cells and may be involved in infection of CD4- cells.</text>
</comment>
<evidence type="ECO:0000256" key="17">
    <source>
        <dbReference type="ARBA" id="ARBA00022804"/>
    </source>
</evidence>
<dbReference type="FunFam" id="2.170.40.20:FF:000003">
    <property type="entry name" value="Envelope glycoprotein gp160"/>
    <property type="match status" value="1"/>
</dbReference>
<evidence type="ECO:0000256" key="14">
    <source>
        <dbReference type="ARBA" id="ARBA00022692"/>
    </source>
</evidence>
<organism evidence="38">
    <name type="scientific">Human immunodeficiency virus type 1</name>
    <name type="common">HIV-1</name>
    <dbReference type="NCBI Taxonomy" id="11676"/>
    <lineage>
        <taxon>Viruses</taxon>
        <taxon>Riboviria</taxon>
        <taxon>Pararnavirae</taxon>
        <taxon>Artverviricota</taxon>
        <taxon>Revtraviricetes</taxon>
        <taxon>Ortervirales</taxon>
        <taxon>Retroviridae</taxon>
        <taxon>Orthoretrovirinae</taxon>
        <taxon>Lentivirus</taxon>
        <taxon>Lentivirus humimdef1</taxon>
    </lineage>
</organism>
<keyword evidence="14 33" id="KW-0812">Transmembrane</keyword>
<comment type="domain">
    <text evidence="33">The CD4-binding region is targeted by the antibody b12.</text>
</comment>
<dbReference type="FunFam" id="1.20.5.490:FF:000001">
    <property type="entry name" value="Envelope glycoprotein gp160"/>
    <property type="match status" value="1"/>
</dbReference>
<feature type="domain" description="Human immunodeficiency virus 1 envelope glycoprotein Gp120" evidence="36">
    <location>
        <begin position="34"/>
        <end position="145"/>
    </location>
</feature>
<keyword evidence="17 33" id="KW-1161">Viral attachment to host cell</keyword>
<evidence type="ECO:0000256" key="7">
    <source>
        <dbReference type="ARBA" id="ARBA00022506"/>
    </source>
</evidence>
<comment type="caution">
    <text evidence="33 34">Lacks conserved residue(s) required for the propagation of feature annotation.</text>
</comment>
<keyword evidence="26 33" id="KW-0564">Palmitate</keyword>
<dbReference type="GO" id="GO:0019031">
    <property type="term" value="C:viral envelope"/>
    <property type="evidence" value="ECO:0007669"/>
    <property type="project" value="UniProtKB-KW"/>
</dbReference>
<dbReference type="GO" id="GO:0019064">
    <property type="term" value="P:fusion of virus membrane with host plasma membrane"/>
    <property type="evidence" value="ECO:0007669"/>
    <property type="project" value="UniProtKB-UniRule"/>
</dbReference>
<comment type="function">
    <text evidence="33">Envelope glycoprotein gp160: Oligomerizes in the host endoplasmic reticulum into predominantly trimers. In a second time, gp160 transits in the host Golgi, where glycosylation is completed. The precursor is then proteolytically cleaved in the trans-Golgi and thereby activated by cellular furin or furin-like proteases to produce gp120 and gp41.</text>
</comment>
<feature type="topological domain" description="Cytoplasmic" evidence="33">
    <location>
        <begin position="707"/>
        <end position="857"/>
    </location>
</feature>
<evidence type="ECO:0000256" key="3">
    <source>
        <dbReference type="ARBA" id="ARBA00004505"/>
    </source>
</evidence>
<dbReference type="CDD" id="cd09909">
    <property type="entry name" value="HIV-1-like_HR1-HR2"/>
    <property type="match status" value="1"/>
</dbReference>
<keyword evidence="16 33" id="KW-0732">Signal</keyword>
<feature type="disulfide bond" evidence="33">
    <location>
        <begin position="229"/>
        <end position="240"/>
    </location>
</feature>
<comment type="subcellular location">
    <molecule>Transmembrane protein gp41</molecule>
    <subcellularLocation>
        <location evidence="33">Virion membrane</location>
        <topology evidence="33">Single-pass type I membrane protein</topology>
    </subcellularLocation>
    <subcellularLocation>
        <location evidence="33">Host cell membrane</location>
        <topology evidence="33">Single-pass type I membrane protein</topology>
    </subcellularLocation>
    <subcellularLocation>
        <location evidence="33">Host endosome membrane</location>
        <topology evidence="33">Single-pass type I membrane protein</topology>
    </subcellularLocation>
    <text evidence="33">It is probably concentrated at the site of budding and incorporated into the virions possibly by contacts between the cytoplasmic tail of Env and the N-terminus of Gag.</text>
</comment>
<evidence type="ECO:0000256" key="16">
    <source>
        <dbReference type="ARBA" id="ARBA00022729"/>
    </source>
</evidence>
<reference evidence="38" key="1">
    <citation type="submission" date="2020-07" db="EMBL/GenBank/DDBJ databases">
        <authorList>
            <person name="Gondim M."/>
        </authorList>
    </citation>
    <scope>NUCLEOTIDE SEQUENCE</scope>
    <source>
        <strain evidence="38">MM33.02.SGS.06</strain>
    </source>
</reference>
<evidence type="ECO:0000256" key="27">
    <source>
        <dbReference type="ARBA" id="ARBA00023157"/>
    </source>
</evidence>
<dbReference type="SUPFAM" id="SSF58069">
    <property type="entry name" value="Virus ectodomain"/>
    <property type="match status" value="1"/>
</dbReference>
<dbReference type="GO" id="GO:0020002">
    <property type="term" value="C:host cell plasma membrane"/>
    <property type="evidence" value="ECO:0007669"/>
    <property type="project" value="UniProtKB-SubCell"/>
</dbReference>
<feature type="chain" id="PRO_5033185919" description="Transmembrane protein gp41" evidence="33">
    <location>
        <begin position="513"/>
        <end position="857"/>
    </location>
</feature>
<evidence type="ECO:0000256" key="4">
    <source>
        <dbReference type="ARBA" id="ARBA00004563"/>
    </source>
</evidence>
<evidence type="ECO:0000256" key="1">
    <source>
        <dbReference type="ARBA" id="ARBA00004402"/>
    </source>
</evidence>